<dbReference type="PROSITE" id="PS51891">
    <property type="entry name" value="CENP_V_GFA"/>
    <property type="match status" value="1"/>
</dbReference>
<dbReference type="Pfam" id="PF04828">
    <property type="entry name" value="GFA"/>
    <property type="match status" value="1"/>
</dbReference>
<dbReference type="InterPro" id="IPR011057">
    <property type="entry name" value="Mss4-like_sf"/>
</dbReference>
<dbReference type="InterPro" id="IPR006913">
    <property type="entry name" value="CENP-V/GFA"/>
</dbReference>
<name>A0A4S9LY94_AURPU</name>
<comment type="caution">
    <text evidence="6">The sequence shown here is derived from an EMBL/GenBank/DDBJ whole genome shotgun (WGS) entry which is preliminary data.</text>
</comment>
<evidence type="ECO:0000313" key="7">
    <source>
        <dbReference type="Proteomes" id="UP000306584"/>
    </source>
</evidence>
<dbReference type="Gene3D" id="3.90.1590.10">
    <property type="entry name" value="glutathione-dependent formaldehyde- activating enzyme (gfa)"/>
    <property type="match status" value="1"/>
</dbReference>
<dbReference type="EMBL" id="QZBD01000032">
    <property type="protein sequence ID" value="THY34996.1"/>
    <property type="molecule type" value="Genomic_DNA"/>
</dbReference>
<dbReference type="PANTHER" id="PTHR33337">
    <property type="entry name" value="GFA DOMAIN-CONTAINING PROTEIN"/>
    <property type="match status" value="1"/>
</dbReference>
<accession>A0A4S9LY94</accession>
<keyword evidence="4" id="KW-0456">Lyase</keyword>
<dbReference type="AlphaFoldDB" id="A0A4S9LY94"/>
<proteinExistence type="inferred from homology"/>
<dbReference type="GO" id="GO:0016846">
    <property type="term" value="F:carbon-sulfur lyase activity"/>
    <property type="evidence" value="ECO:0007669"/>
    <property type="project" value="InterPro"/>
</dbReference>
<dbReference type="Proteomes" id="UP000306584">
    <property type="component" value="Unassembled WGS sequence"/>
</dbReference>
<reference evidence="6 7" key="1">
    <citation type="submission" date="2018-10" db="EMBL/GenBank/DDBJ databases">
        <title>Fifty Aureobasidium pullulans genomes reveal a recombining polyextremotolerant generalist.</title>
        <authorList>
            <person name="Gostincar C."/>
            <person name="Turk M."/>
            <person name="Zajc J."/>
            <person name="Gunde-Cimerman N."/>
        </authorList>
    </citation>
    <scope>NUCLEOTIDE SEQUENCE [LARGE SCALE GENOMIC DNA]</scope>
    <source>
        <strain evidence="6 7">EXF-6604</strain>
    </source>
</reference>
<protein>
    <recommendedName>
        <fullName evidence="5">CENP-V/GFA domain-containing protein</fullName>
    </recommendedName>
</protein>
<evidence type="ECO:0000256" key="1">
    <source>
        <dbReference type="ARBA" id="ARBA00005495"/>
    </source>
</evidence>
<dbReference type="PANTHER" id="PTHR33337:SF30">
    <property type="entry name" value="DUF636 DOMAIN PROTEIN (AFU_ORTHOLOGUE AFUA_1G03180)"/>
    <property type="match status" value="1"/>
</dbReference>
<dbReference type="GO" id="GO:0046872">
    <property type="term" value="F:metal ion binding"/>
    <property type="evidence" value="ECO:0007669"/>
    <property type="project" value="UniProtKB-KW"/>
</dbReference>
<gene>
    <name evidence="6" type="ORF">D6D01_01703</name>
</gene>
<evidence type="ECO:0000256" key="2">
    <source>
        <dbReference type="ARBA" id="ARBA00022723"/>
    </source>
</evidence>
<feature type="domain" description="CENP-V/GFA" evidence="5">
    <location>
        <begin position="19"/>
        <end position="143"/>
    </location>
</feature>
<evidence type="ECO:0000259" key="5">
    <source>
        <dbReference type="PROSITE" id="PS51891"/>
    </source>
</evidence>
<sequence>MSRPILTSHPPHISIMSTYNGACHCGATEWTASLDKDTSSHILCHCNTCKILSGGAYTLNQIVPKDSLKITKGGDNLKNYTYKGDSGNPVHCYYCPECTTHVYHHQTALGDDKIVLRTGLLSEGRKNFGPAAEIYGKDRFSWEKEVATTFEVLPPQ</sequence>
<keyword evidence="2" id="KW-0479">Metal-binding</keyword>
<dbReference type="SUPFAM" id="SSF51316">
    <property type="entry name" value="Mss4-like"/>
    <property type="match status" value="1"/>
</dbReference>
<evidence type="ECO:0000256" key="4">
    <source>
        <dbReference type="ARBA" id="ARBA00023239"/>
    </source>
</evidence>
<evidence type="ECO:0000313" key="6">
    <source>
        <dbReference type="EMBL" id="THY34996.1"/>
    </source>
</evidence>
<organism evidence="6 7">
    <name type="scientific">Aureobasidium pullulans</name>
    <name type="common">Black yeast</name>
    <name type="synonym">Pullularia pullulans</name>
    <dbReference type="NCBI Taxonomy" id="5580"/>
    <lineage>
        <taxon>Eukaryota</taxon>
        <taxon>Fungi</taxon>
        <taxon>Dikarya</taxon>
        <taxon>Ascomycota</taxon>
        <taxon>Pezizomycotina</taxon>
        <taxon>Dothideomycetes</taxon>
        <taxon>Dothideomycetidae</taxon>
        <taxon>Dothideales</taxon>
        <taxon>Saccotheciaceae</taxon>
        <taxon>Aureobasidium</taxon>
    </lineage>
</organism>
<keyword evidence="3" id="KW-0862">Zinc</keyword>
<comment type="similarity">
    <text evidence="1">Belongs to the Gfa family.</text>
</comment>
<evidence type="ECO:0000256" key="3">
    <source>
        <dbReference type="ARBA" id="ARBA00022833"/>
    </source>
</evidence>